<keyword evidence="4" id="KW-1185">Reference proteome</keyword>
<dbReference type="CDD" id="cd11033">
    <property type="entry name" value="CYP142-like"/>
    <property type="match status" value="1"/>
</dbReference>
<proteinExistence type="inferred from homology"/>
<name>A0ABV7QLW1_9PSEU</name>
<keyword evidence="2" id="KW-0408">Iron</keyword>
<evidence type="ECO:0000313" key="3">
    <source>
        <dbReference type="EMBL" id="MFC3514320.1"/>
    </source>
</evidence>
<dbReference type="SUPFAM" id="SSF48264">
    <property type="entry name" value="Cytochrome P450"/>
    <property type="match status" value="1"/>
</dbReference>
<keyword evidence="2" id="KW-0503">Monooxygenase</keyword>
<dbReference type="Gene3D" id="1.10.630.10">
    <property type="entry name" value="Cytochrome P450"/>
    <property type="match status" value="1"/>
</dbReference>
<dbReference type="EMBL" id="JBHRWI010000039">
    <property type="protein sequence ID" value="MFC3514320.1"/>
    <property type="molecule type" value="Genomic_DNA"/>
</dbReference>
<evidence type="ECO:0000313" key="4">
    <source>
        <dbReference type="Proteomes" id="UP001595764"/>
    </source>
</evidence>
<protein>
    <submittedName>
        <fullName evidence="3">Cytochrome P450</fullName>
    </submittedName>
</protein>
<dbReference type="InterPro" id="IPR001128">
    <property type="entry name" value="Cyt_P450"/>
</dbReference>
<dbReference type="PANTHER" id="PTHR46696:SF4">
    <property type="entry name" value="BIOTIN BIOSYNTHESIS CYTOCHROME P450"/>
    <property type="match status" value="1"/>
</dbReference>
<dbReference type="Pfam" id="PF00067">
    <property type="entry name" value="p450"/>
    <property type="match status" value="1"/>
</dbReference>
<dbReference type="InterPro" id="IPR017972">
    <property type="entry name" value="Cyt_P450_CS"/>
</dbReference>
<sequence>MSAETAVAAENPAVFDLADPVTHADSDLSGLWRYLRDCEPVYRHSETVHGPEFWVITRHADVQAVYKDNIRFTSERGNLLTTLLRGGDTAAGKMLAVTDGPRQRELRAVLLKAFSPRVLERVSGQVRRSTRRAVRAAVRRGAFDFAGEVADRIPMTTICDLLGVPEADRPHLLRLNKSALSSDDADETFSDAWAARNEILMYFAELAELRRENPEDDVISALATGSIGNRALTVHEIIFNCYSLVIGGDETARLSMCTAVEALSEHKDQWRALREGTVARETAVEEVLRWATPAMHFGRVALEDVVLHDRTVAAGDIVTVWNCSANRDERVFDRPEAFDLARQPNKHVTFGFGPHFCLGSYLARVEMSALLGALAEFAAEIDVAGPVTRVRSNFLSGPSRLPVAVLPTAAADELDLAP</sequence>
<dbReference type="InterPro" id="IPR002397">
    <property type="entry name" value="Cyt_P450_B"/>
</dbReference>
<evidence type="ECO:0000256" key="2">
    <source>
        <dbReference type="RuleBase" id="RU000461"/>
    </source>
</evidence>
<dbReference type="Proteomes" id="UP001595764">
    <property type="component" value="Unassembled WGS sequence"/>
</dbReference>
<organism evidence="3 4">
    <name type="scientific">Amycolatopsis halotolerans</name>
    <dbReference type="NCBI Taxonomy" id="330083"/>
    <lineage>
        <taxon>Bacteria</taxon>
        <taxon>Bacillati</taxon>
        <taxon>Actinomycetota</taxon>
        <taxon>Actinomycetes</taxon>
        <taxon>Pseudonocardiales</taxon>
        <taxon>Pseudonocardiaceae</taxon>
        <taxon>Amycolatopsis</taxon>
    </lineage>
</organism>
<keyword evidence="2" id="KW-0479">Metal-binding</keyword>
<dbReference type="RefSeq" id="WP_377872257.1">
    <property type="nucleotide sequence ID" value="NZ_JBHMAY010000037.1"/>
</dbReference>
<comment type="caution">
    <text evidence="3">The sequence shown here is derived from an EMBL/GenBank/DDBJ whole genome shotgun (WGS) entry which is preliminary data.</text>
</comment>
<evidence type="ECO:0000256" key="1">
    <source>
        <dbReference type="ARBA" id="ARBA00010617"/>
    </source>
</evidence>
<gene>
    <name evidence="3" type="ORF">ACFORO_29415</name>
</gene>
<dbReference type="PANTHER" id="PTHR46696">
    <property type="entry name" value="P450, PUTATIVE (EUROFUNG)-RELATED"/>
    <property type="match status" value="1"/>
</dbReference>
<comment type="similarity">
    <text evidence="1 2">Belongs to the cytochrome P450 family.</text>
</comment>
<keyword evidence="2" id="KW-0560">Oxidoreductase</keyword>
<keyword evidence="2" id="KW-0349">Heme</keyword>
<accession>A0ABV7QLW1</accession>
<dbReference type="PROSITE" id="PS00086">
    <property type="entry name" value="CYTOCHROME_P450"/>
    <property type="match status" value="1"/>
</dbReference>
<dbReference type="PRINTS" id="PR00359">
    <property type="entry name" value="BP450"/>
</dbReference>
<reference evidence="4" key="1">
    <citation type="journal article" date="2019" name="Int. J. Syst. Evol. Microbiol.">
        <title>The Global Catalogue of Microorganisms (GCM) 10K type strain sequencing project: providing services to taxonomists for standard genome sequencing and annotation.</title>
        <authorList>
            <consortium name="The Broad Institute Genomics Platform"/>
            <consortium name="The Broad Institute Genome Sequencing Center for Infectious Disease"/>
            <person name="Wu L."/>
            <person name="Ma J."/>
        </authorList>
    </citation>
    <scope>NUCLEOTIDE SEQUENCE [LARGE SCALE GENOMIC DNA]</scope>
    <source>
        <strain evidence="4">CGMCC 4.7682</strain>
    </source>
</reference>
<dbReference type="InterPro" id="IPR036396">
    <property type="entry name" value="Cyt_P450_sf"/>
</dbReference>